<dbReference type="GO" id="GO:0008374">
    <property type="term" value="F:O-acyltransferase activity"/>
    <property type="evidence" value="ECO:0007669"/>
    <property type="project" value="InterPro"/>
</dbReference>
<dbReference type="AlphaFoldDB" id="A0A318Z6J8"/>
<evidence type="ECO:0000313" key="10">
    <source>
        <dbReference type="Proteomes" id="UP000248349"/>
    </source>
</evidence>
<reference evidence="9 10" key="1">
    <citation type="submission" date="2016-12" db="EMBL/GenBank/DDBJ databases">
        <title>The genomes of Aspergillus section Nigri reveals drivers in fungal speciation.</title>
        <authorList>
            <consortium name="DOE Joint Genome Institute"/>
            <person name="Vesth T.C."/>
            <person name="Nybo J."/>
            <person name="Theobald S."/>
            <person name="Brandl J."/>
            <person name="Frisvad J.C."/>
            <person name="Nielsen K.F."/>
            <person name="Lyhne E.K."/>
            <person name="Kogle M.E."/>
            <person name="Kuo A."/>
            <person name="Riley R."/>
            <person name="Clum A."/>
            <person name="Nolan M."/>
            <person name="Lipzen A."/>
            <person name="Salamov A."/>
            <person name="Henrissat B."/>
            <person name="Wiebenga A."/>
            <person name="De Vries R.P."/>
            <person name="Grigoriev I.V."/>
            <person name="Mortensen U.H."/>
            <person name="Andersen M.R."/>
            <person name="Baker S.E."/>
        </authorList>
    </citation>
    <scope>NUCLEOTIDE SEQUENCE [LARGE SCALE GENOMIC DNA]</scope>
    <source>
        <strain evidence="9 10">JOP 1030-1</strain>
    </source>
</reference>
<feature type="transmembrane region" description="Helical" evidence="7">
    <location>
        <begin position="61"/>
        <end position="78"/>
    </location>
</feature>
<evidence type="ECO:0000256" key="6">
    <source>
        <dbReference type="ARBA" id="ARBA00023136"/>
    </source>
</evidence>
<dbReference type="EMBL" id="KZ821256">
    <property type="protein sequence ID" value="PYH42027.1"/>
    <property type="molecule type" value="Genomic_DNA"/>
</dbReference>
<protein>
    <recommendedName>
        <fullName evidence="8">Wax synthase domain-containing protein</fullName>
    </recommendedName>
</protein>
<dbReference type="PANTHER" id="PTHR31595">
    <property type="entry name" value="LONG-CHAIN-ALCOHOL O-FATTY-ACYLTRANSFERASE 3-RELATED"/>
    <property type="match status" value="1"/>
</dbReference>
<feature type="transmembrane region" description="Helical" evidence="7">
    <location>
        <begin position="391"/>
        <end position="413"/>
    </location>
</feature>
<feature type="transmembrane region" description="Helical" evidence="7">
    <location>
        <begin position="259"/>
        <end position="283"/>
    </location>
</feature>
<feature type="domain" description="Wax synthase" evidence="8">
    <location>
        <begin position="346"/>
        <end position="428"/>
    </location>
</feature>
<evidence type="ECO:0000256" key="4">
    <source>
        <dbReference type="ARBA" id="ARBA00022692"/>
    </source>
</evidence>
<dbReference type="GeneID" id="37076995"/>
<feature type="transmembrane region" description="Helical" evidence="7">
    <location>
        <begin position="35"/>
        <end position="54"/>
    </location>
</feature>
<keyword evidence="3" id="KW-0808">Transferase</keyword>
<evidence type="ECO:0000256" key="5">
    <source>
        <dbReference type="ARBA" id="ARBA00022989"/>
    </source>
</evidence>
<evidence type="ECO:0000313" key="9">
    <source>
        <dbReference type="EMBL" id="PYH42027.1"/>
    </source>
</evidence>
<evidence type="ECO:0000256" key="1">
    <source>
        <dbReference type="ARBA" id="ARBA00004141"/>
    </source>
</evidence>
<dbReference type="InterPro" id="IPR032805">
    <property type="entry name" value="Wax_synthase_dom"/>
</dbReference>
<evidence type="ECO:0000256" key="2">
    <source>
        <dbReference type="ARBA" id="ARBA00007282"/>
    </source>
</evidence>
<dbReference type="PANTHER" id="PTHR31595:SF67">
    <property type="entry name" value="WAX SYNTHASE DOMAIN-CONTAINING PROTEIN"/>
    <property type="match status" value="1"/>
</dbReference>
<evidence type="ECO:0000256" key="7">
    <source>
        <dbReference type="SAM" id="Phobius"/>
    </source>
</evidence>
<keyword evidence="6 7" id="KW-0472">Membrane</keyword>
<dbReference type="Pfam" id="PF13813">
    <property type="entry name" value="MBOAT_2"/>
    <property type="match status" value="1"/>
</dbReference>
<gene>
    <name evidence="9" type="ORF">BP01DRAFT_359818</name>
</gene>
<comment type="subcellular location">
    <subcellularLocation>
        <location evidence="1">Membrane</location>
        <topology evidence="1">Multi-pass membrane protein</topology>
    </subcellularLocation>
</comment>
<dbReference type="OrthoDB" id="2796277at2759"/>
<proteinExistence type="inferred from homology"/>
<dbReference type="RefSeq" id="XP_025428009.1">
    <property type="nucleotide sequence ID" value="XM_025575767.1"/>
</dbReference>
<feature type="transmembrane region" description="Helical" evidence="7">
    <location>
        <begin position="295"/>
        <end position="317"/>
    </location>
</feature>
<dbReference type="InterPro" id="IPR044851">
    <property type="entry name" value="Wax_synthase"/>
</dbReference>
<feature type="transmembrane region" description="Helical" evidence="7">
    <location>
        <begin position="90"/>
        <end position="109"/>
    </location>
</feature>
<keyword evidence="5 7" id="KW-1133">Transmembrane helix</keyword>
<feature type="transmembrane region" description="Helical" evidence="7">
    <location>
        <begin position="425"/>
        <end position="450"/>
    </location>
</feature>
<comment type="similarity">
    <text evidence="2">Belongs to the wax synthase family.</text>
</comment>
<organism evidence="9 10">
    <name type="scientific">Aspergillus saccharolyticus JOP 1030-1</name>
    <dbReference type="NCBI Taxonomy" id="1450539"/>
    <lineage>
        <taxon>Eukaryota</taxon>
        <taxon>Fungi</taxon>
        <taxon>Dikarya</taxon>
        <taxon>Ascomycota</taxon>
        <taxon>Pezizomycotina</taxon>
        <taxon>Eurotiomycetes</taxon>
        <taxon>Eurotiomycetidae</taxon>
        <taxon>Eurotiales</taxon>
        <taxon>Aspergillaceae</taxon>
        <taxon>Aspergillus</taxon>
        <taxon>Aspergillus subgen. Circumdati</taxon>
    </lineage>
</organism>
<dbReference type="Proteomes" id="UP000248349">
    <property type="component" value="Unassembled WGS sequence"/>
</dbReference>
<dbReference type="STRING" id="1450539.A0A318Z6J8"/>
<dbReference type="GO" id="GO:0006629">
    <property type="term" value="P:lipid metabolic process"/>
    <property type="evidence" value="ECO:0007669"/>
    <property type="project" value="InterPro"/>
</dbReference>
<evidence type="ECO:0000259" key="8">
    <source>
        <dbReference type="Pfam" id="PF13813"/>
    </source>
</evidence>
<keyword evidence="10" id="KW-1185">Reference proteome</keyword>
<feature type="transmembrane region" description="Helical" evidence="7">
    <location>
        <begin position="462"/>
        <end position="479"/>
    </location>
</feature>
<evidence type="ECO:0000256" key="3">
    <source>
        <dbReference type="ARBA" id="ARBA00022679"/>
    </source>
</evidence>
<name>A0A318Z6J8_9EURO</name>
<dbReference type="GO" id="GO:0016020">
    <property type="term" value="C:membrane"/>
    <property type="evidence" value="ECO:0007669"/>
    <property type="project" value="UniProtKB-SubCell"/>
</dbReference>
<sequence>MAAATSPPIPFYRQLVEDYQNQYESLIQNGEAKPVLLWHLIALLLLPVLALLVSRRKGGRYVQLFVLACLFGALVHFLRHRRMLLGGYGYMGGLLPTWWFIWCAVWLAYRNAERDCRRIIRTNTLEPTANGSPTTKIDSKNATEDKRHDFCPQGVERLAWQSYPQSLSQRLDWVFSLLYGMRGPEWNWRISSLGPLPASIHAQLKAKDPSFHEIEMTPAEKTRAHVALRARVRSALVVCIKSYLALDLIKLLMIRDTYFMYNGTMALAPPYPFTFLTAVPGMVRFYRLAVTGFGVHAALTFVTSFNPIIFGGLALAFPNAARALTSVPLDAPWLYAETFGPFLPSLLDHGLIGCWSKWWHQLFRVGFTSTGRWLVSFLPADLASRPAVRQLVYTFVAFGLSGLVHSSGSYVQIAVTRPAAGPFRFFILQAVGFVLQGVGTHVLVPCLMGAKRDLPQWLRRTANLVFAIGWLYLTAPVIADDFARGGLWLTEPLPVSPLRGLGIGVREEDKGWWCWSSPWFEFWDDGTYWGSGVRVI</sequence>
<accession>A0A318Z6J8</accession>
<keyword evidence="4 7" id="KW-0812">Transmembrane</keyword>